<comment type="subcellular location">
    <subcellularLocation>
        <location evidence="1 11">Endoplasmic reticulum membrane</location>
        <topology evidence="1 11">Multi-pass membrane protein</topology>
    </subcellularLocation>
</comment>
<dbReference type="PANTHER" id="PTHR12701">
    <property type="entry name" value="BCR-ASSOCIATED PROTEIN, BAP"/>
    <property type="match status" value="1"/>
</dbReference>
<evidence type="ECO:0000256" key="2">
    <source>
        <dbReference type="ARBA" id="ARBA00007956"/>
    </source>
</evidence>
<evidence type="ECO:0000256" key="1">
    <source>
        <dbReference type="ARBA" id="ARBA00004477"/>
    </source>
</evidence>
<evidence type="ECO:0000259" key="13">
    <source>
        <dbReference type="Pfam" id="PF05529"/>
    </source>
</evidence>
<keyword evidence="6 11" id="KW-0931">ER-Golgi transport</keyword>
<keyword evidence="5 11" id="KW-0256">Endoplasmic reticulum</keyword>
<keyword evidence="15" id="KW-1185">Reference proteome</keyword>
<evidence type="ECO:0000256" key="5">
    <source>
        <dbReference type="ARBA" id="ARBA00022824"/>
    </source>
</evidence>
<dbReference type="PANTHER" id="PTHR12701:SF20">
    <property type="entry name" value="ENDOPLASMIC RETICULUM TRANSMEMBRANE PROTEIN"/>
    <property type="match status" value="1"/>
</dbReference>
<comment type="similarity">
    <text evidence="2 11">Belongs to the BCAP29/BCAP31 family.</text>
</comment>
<accession>A0ABM1EUY0</accession>
<evidence type="ECO:0000256" key="7">
    <source>
        <dbReference type="ARBA" id="ARBA00022927"/>
    </source>
</evidence>
<dbReference type="InterPro" id="IPR040463">
    <property type="entry name" value="BAP29/BAP31_N"/>
</dbReference>
<feature type="region of interest" description="Disordered" evidence="12">
    <location>
        <begin position="145"/>
        <end position="234"/>
    </location>
</feature>
<feature type="domain" description="BAP29/BAP31 transmembrane" evidence="13">
    <location>
        <begin position="1"/>
        <end position="133"/>
    </location>
</feature>
<evidence type="ECO:0000313" key="16">
    <source>
        <dbReference type="RefSeq" id="XP_014676001.1"/>
    </source>
</evidence>
<feature type="compositionally biased region" description="Basic and acidic residues" evidence="12">
    <location>
        <begin position="206"/>
        <end position="219"/>
    </location>
</feature>
<reference evidence="16" key="1">
    <citation type="submission" date="2025-08" db="UniProtKB">
        <authorList>
            <consortium name="RefSeq"/>
        </authorList>
    </citation>
    <scope>IDENTIFICATION</scope>
</reference>
<dbReference type="GeneID" id="106815981"/>
<keyword evidence="4 11" id="KW-0812">Transmembrane</keyword>
<evidence type="ECO:0000256" key="11">
    <source>
        <dbReference type="RuleBase" id="RU367026"/>
    </source>
</evidence>
<proteinExistence type="inferred from homology"/>
<evidence type="ECO:0000256" key="10">
    <source>
        <dbReference type="ARBA" id="ARBA00023136"/>
    </source>
</evidence>
<dbReference type="Pfam" id="PF05529">
    <property type="entry name" value="Bap31"/>
    <property type="match status" value="1"/>
</dbReference>
<dbReference type="InterPro" id="IPR041672">
    <property type="entry name" value="Bap31/Bap29_C"/>
</dbReference>
<dbReference type="Gene3D" id="1.20.5.110">
    <property type="match status" value="1"/>
</dbReference>
<keyword evidence="10 11" id="KW-0472">Membrane</keyword>
<evidence type="ECO:0000256" key="9">
    <source>
        <dbReference type="ARBA" id="ARBA00023054"/>
    </source>
</evidence>
<keyword evidence="8 11" id="KW-1133">Transmembrane helix</keyword>
<gene>
    <name evidence="16" type="primary">LOC106815981</name>
</gene>
<evidence type="ECO:0000259" key="14">
    <source>
        <dbReference type="Pfam" id="PF18035"/>
    </source>
</evidence>
<protein>
    <recommendedName>
        <fullName evidence="11">Endoplasmic reticulum transmembrane protein</fullName>
    </recommendedName>
</protein>
<feature type="compositionally biased region" description="Polar residues" evidence="12">
    <location>
        <begin position="225"/>
        <end position="234"/>
    </location>
</feature>
<dbReference type="Proteomes" id="UP000695022">
    <property type="component" value="Unplaced"/>
</dbReference>
<evidence type="ECO:0000256" key="8">
    <source>
        <dbReference type="ARBA" id="ARBA00022989"/>
    </source>
</evidence>
<comment type="function">
    <text evidence="11">May play a role in anterograde transport of membrane proteins from the endoplasmic reticulum to the Golgi.</text>
</comment>
<evidence type="ECO:0000256" key="12">
    <source>
        <dbReference type="SAM" id="MobiDB-lite"/>
    </source>
</evidence>
<evidence type="ECO:0000313" key="15">
    <source>
        <dbReference type="Proteomes" id="UP000695022"/>
    </source>
</evidence>
<keyword evidence="7 11" id="KW-0653">Protein transport</keyword>
<feature type="transmembrane region" description="Helical" evidence="11">
    <location>
        <begin position="49"/>
        <end position="67"/>
    </location>
</feature>
<keyword evidence="3 11" id="KW-0813">Transport</keyword>
<feature type="domain" description="Bap31/Bap29 cytoplasmic coiled-coil" evidence="14">
    <location>
        <begin position="172"/>
        <end position="233"/>
    </location>
</feature>
<feature type="transmembrane region" description="Helical" evidence="11">
    <location>
        <begin position="100"/>
        <end position="118"/>
    </location>
</feature>
<organism evidence="15 16">
    <name type="scientific">Priapulus caudatus</name>
    <name type="common">Priapulid worm</name>
    <dbReference type="NCBI Taxonomy" id="37621"/>
    <lineage>
        <taxon>Eukaryota</taxon>
        <taxon>Metazoa</taxon>
        <taxon>Ecdysozoa</taxon>
        <taxon>Scalidophora</taxon>
        <taxon>Priapulida</taxon>
        <taxon>Priapulimorpha</taxon>
        <taxon>Priapulimorphida</taxon>
        <taxon>Priapulidae</taxon>
        <taxon>Priapulus</taxon>
    </lineage>
</organism>
<keyword evidence="9" id="KW-0175">Coiled coil</keyword>
<feature type="compositionally biased region" description="Basic and acidic residues" evidence="12">
    <location>
        <begin position="145"/>
        <end position="195"/>
    </location>
</feature>
<name>A0ABM1EUY0_PRICU</name>
<dbReference type="Pfam" id="PF18035">
    <property type="entry name" value="Bap31_Bap29_C"/>
    <property type="match status" value="1"/>
</dbReference>
<evidence type="ECO:0000256" key="4">
    <source>
        <dbReference type="ARBA" id="ARBA00022692"/>
    </source>
</evidence>
<dbReference type="InterPro" id="IPR008417">
    <property type="entry name" value="BAP29/BAP31"/>
</dbReference>
<sequence>MSLQWTVIATFLYAEIGMVILLMIPFISVQRWRKIFKSRLLSYVESHAYIYYWSVCVFQFIMMLDAIREMRKYGGAEHELHDQPLAETNMHMKLFRAQRNFYISGFALFLFLVLKRLVTLITAQAMLAASHDAALKQAKNASETAEKLMKAANEKSDENESNEKDEEQKKLISKLKEDLNKARQDTLIAEKDRSAMKQQAASVSAEYDRLMQEHEKTQHELQAVQGASTSKKEE</sequence>
<dbReference type="RefSeq" id="XP_014676001.1">
    <property type="nucleotide sequence ID" value="XM_014820515.1"/>
</dbReference>
<evidence type="ECO:0000256" key="6">
    <source>
        <dbReference type="ARBA" id="ARBA00022892"/>
    </source>
</evidence>
<evidence type="ECO:0000256" key="3">
    <source>
        <dbReference type="ARBA" id="ARBA00022448"/>
    </source>
</evidence>
<feature type="transmembrane region" description="Helical" evidence="11">
    <location>
        <begin position="7"/>
        <end position="29"/>
    </location>
</feature>